<feature type="domain" description="RagB/SusD" evidence="6">
    <location>
        <begin position="289"/>
        <end position="607"/>
    </location>
</feature>
<dbReference type="InterPro" id="IPR033985">
    <property type="entry name" value="SusD-like_N"/>
</dbReference>
<dbReference type="RefSeq" id="WP_101571908.1">
    <property type="nucleotide sequence ID" value="NZ_JACOOK010000002.1"/>
</dbReference>
<proteinExistence type="inferred from homology"/>
<dbReference type="Gene3D" id="1.25.40.390">
    <property type="match status" value="1"/>
</dbReference>
<name>A0ABR7CKT9_9BACT</name>
<comment type="similarity">
    <text evidence="2">Belongs to the SusD family.</text>
</comment>
<dbReference type="Pfam" id="PF14322">
    <property type="entry name" value="SusD-like_3"/>
    <property type="match status" value="1"/>
</dbReference>
<evidence type="ECO:0000313" key="9">
    <source>
        <dbReference type="Proteomes" id="UP000636891"/>
    </source>
</evidence>
<feature type="domain" description="SusD-like N-terminal" evidence="7">
    <location>
        <begin position="95"/>
        <end position="191"/>
    </location>
</feature>
<evidence type="ECO:0000256" key="3">
    <source>
        <dbReference type="ARBA" id="ARBA00022729"/>
    </source>
</evidence>
<evidence type="ECO:0000259" key="6">
    <source>
        <dbReference type="Pfam" id="PF07980"/>
    </source>
</evidence>
<dbReference type="SUPFAM" id="SSF48452">
    <property type="entry name" value="TPR-like"/>
    <property type="match status" value="1"/>
</dbReference>
<dbReference type="PROSITE" id="PS51257">
    <property type="entry name" value="PROKAR_LIPOPROTEIN"/>
    <property type="match status" value="1"/>
</dbReference>
<dbReference type="InterPro" id="IPR011990">
    <property type="entry name" value="TPR-like_helical_dom_sf"/>
</dbReference>
<evidence type="ECO:0000259" key="7">
    <source>
        <dbReference type="Pfam" id="PF14322"/>
    </source>
</evidence>
<keyword evidence="9" id="KW-1185">Reference proteome</keyword>
<keyword evidence="3" id="KW-0732">Signal</keyword>
<evidence type="ECO:0000256" key="1">
    <source>
        <dbReference type="ARBA" id="ARBA00004442"/>
    </source>
</evidence>
<gene>
    <name evidence="8" type="ORF">H8S08_04435</name>
</gene>
<dbReference type="EMBL" id="JACOOK010000002">
    <property type="protein sequence ID" value="MBC5616267.1"/>
    <property type="molecule type" value="Genomic_DNA"/>
</dbReference>
<reference evidence="8 9" key="1">
    <citation type="submission" date="2020-08" db="EMBL/GenBank/DDBJ databases">
        <title>Genome public.</title>
        <authorList>
            <person name="Liu C."/>
            <person name="Sun Q."/>
        </authorList>
    </citation>
    <scope>NUCLEOTIDE SEQUENCE [LARGE SCALE GENOMIC DNA]</scope>
    <source>
        <strain evidence="8 9">New-7</strain>
    </source>
</reference>
<keyword evidence="4" id="KW-0472">Membrane</keyword>
<evidence type="ECO:0000256" key="5">
    <source>
        <dbReference type="ARBA" id="ARBA00023237"/>
    </source>
</evidence>
<keyword evidence="5" id="KW-0998">Cell outer membrane</keyword>
<dbReference type="Pfam" id="PF07980">
    <property type="entry name" value="SusD_RagB"/>
    <property type="match status" value="1"/>
</dbReference>
<evidence type="ECO:0000256" key="4">
    <source>
        <dbReference type="ARBA" id="ARBA00023136"/>
    </source>
</evidence>
<comment type="caution">
    <text evidence="8">The sequence shown here is derived from an EMBL/GenBank/DDBJ whole genome shotgun (WGS) entry which is preliminary data.</text>
</comment>
<organism evidence="8 9">
    <name type="scientific">Alistipes hominis</name>
    <dbReference type="NCBI Taxonomy" id="2763015"/>
    <lineage>
        <taxon>Bacteria</taxon>
        <taxon>Pseudomonadati</taxon>
        <taxon>Bacteroidota</taxon>
        <taxon>Bacteroidia</taxon>
        <taxon>Bacteroidales</taxon>
        <taxon>Rikenellaceae</taxon>
        <taxon>Alistipes</taxon>
    </lineage>
</organism>
<evidence type="ECO:0000256" key="2">
    <source>
        <dbReference type="ARBA" id="ARBA00006275"/>
    </source>
</evidence>
<dbReference type="InterPro" id="IPR012944">
    <property type="entry name" value="SusD_RagB_dom"/>
</dbReference>
<protein>
    <submittedName>
        <fullName evidence="8">RagB/SusD family nutrient uptake outer membrane protein</fullName>
    </submittedName>
</protein>
<dbReference type="Proteomes" id="UP000636891">
    <property type="component" value="Unassembled WGS sequence"/>
</dbReference>
<accession>A0ABR7CKT9</accession>
<comment type="subcellular location">
    <subcellularLocation>
        <location evidence="1">Cell outer membrane</location>
    </subcellularLocation>
</comment>
<evidence type="ECO:0000313" key="8">
    <source>
        <dbReference type="EMBL" id="MBC5616267.1"/>
    </source>
</evidence>
<sequence length="611" mass="69922">MKKHIYLLFAAFVAGGLSSCNDALDLPDDGRISYESIWSDRNRTIGYLNTCYNYVSGPSFGVISYTDDAQDAYDYMANSGVTYWYSGLVSATSWPLGGSWSNAFVGIRYCNVFIQALPNATAYAQEEEKKGWIAQAQALRAYYYLTLIREYGGVPLITEPYSYDHDFSSDRRAKVWEIVKQILQDTDDALAAPGAEDMSYTSKGFRWVLGSNYANMMHRALAYAIRSEAIMLAVSPLHANEEGNPYTWEDAARITKEALDQCLAHDYSLFTRLPVVQTDSKGAYDYYFFTPYDYDRTSDKETIYGVAGISVWNYYGLPTNSRQSSAGISPTQELIDSYETADGHPILKKTGDGKYYKDDSHLQPNFNEAAGYDDQNPYENRDPRFYQSVYFNGAQRHWDDPDELVKIYDNAPRDSSCAIDKTTIRNTRTGYYMRKYDKHTSSYETPVTGYVRRFRLAELYLNFAEAANEAYGPTQQVEGYSGQASMSAVEAVNAVRTRADMPNVRDEYTTDRDVFRDRIWNERRVEFAFEPLRFYDIRRWKILDEAETVVTGMRATKNDSDGTFTYKRFVVSERKSNADTYLLFPLPTDEVNKMYKLTGTNWQNPGYESPE</sequence>